<evidence type="ECO:0000256" key="2">
    <source>
        <dbReference type="ARBA" id="ARBA00006742"/>
    </source>
</evidence>
<keyword evidence="8 11" id="KW-1133">Transmembrane helix</keyword>
<comment type="caution">
    <text evidence="12">The sequence shown here is derived from an EMBL/GenBank/DDBJ whole genome shotgun (WGS) entry which is preliminary data.</text>
</comment>
<feature type="transmembrane region" description="Helical" evidence="11">
    <location>
        <begin position="31"/>
        <end position="50"/>
    </location>
</feature>
<evidence type="ECO:0000256" key="11">
    <source>
        <dbReference type="SAM" id="Phobius"/>
    </source>
</evidence>
<name>A0A2W5FK68_9BACT</name>
<comment type="similarity">
    <text evidence="2">Belongs to the YajC family.</text>
</comment>
<evidence type="ECO:0000313" key="12">
    <source>
        <dbReference type="EMBL" id="PZP56341.1"/>
    </source>
</evidence>
<evidence type="ECO:0000256" key="4">
    <source>
        <dbReference type="ARBA" id="ARBA00022448"/>
    </source>
</evidence>
<gene>
    <name evidence="12" type="primary">yajC</name>
    <name evidence="12" type="ORF">DI586_04015</name>
</gene>
<keyword evidence="7" id="KW-0653">Protein transport</keyword>
<keyword evidence="6 11" id="KW-0812">Transmembrane</keyword>
<evidence type="ECO:0000256" key="10">
    <source>
        <dbReference type="ARBA" id="ARBA00023136"/>
    </source>
</evidence>
<evidence type="ECO:0000256" key="6">
    <source>
        <dbReference type="ARBA" id="ARBA00022692"/>
    </source>
</evidence>
<dbReference type="PANTHER" id="PTHR33909:SF1">
    <property type="entry name" value="SEC TRANSLOCON ACCESSORY COMPLEX SUBUNIT YAJC"/>
    <property type="match status" value="1"/>
</dbReference>
<evidence type="ECO:0000313" key="13">
    <source>
        <dbReference type="Proteomes" id="UP000249739"/>
    </source>
</evidence>
<keyword evidence="9" id="KW-0811">Translocation</keyword>
<dbReference type="PRINTS" id="PR01853">
    <property type="entry name" value="YAJCTRNLCASE"/>
</dbReference>
<organism evidence="12 13">
    <name type="scientific">Micavibrio aeruginosavorus</name>
    <dbReference type="NCBI Taxonomy" id="349221"/>
    <lineage>
        <taxon>Bacteria</taxon>
        <taxon>Pseudomonadati</taxon>
        <taxon>Bdellovibrionota</taxon>
        <taxon>Bdellovibrionia</taxon>
        <taxon>Bdellovibrionales</taxon>
        <taxon>Pseudobdellovibrionaceae</taxon>
        <taxon>Micavibrio</taxon>
    </lineage>
</organism>
<protein>
    <recommendedName>
        <fullName evidence="3">Sec translocon accessory complex subunit YajC</fullName>
    </recommendedName>
</protein>
<keyword evidence="5" id="KW-1003">Cell membrane</keyword>
<dbReference type="Pfam" id="PF02699">
    <property type="entry name" value="YajC"/>
    <property type="match status" value="1"/>
</dbReference>
<evidence type="ECO:0000256" key="7">
    <source>
        <dbReference type="ARBA" id="ARBA00022927"/>
    </source>
</evidence>
<evidence type="ECO:0000256" key="5">
    <source>
        <dbReference type="ARBA" id="ARBA00022475"/>
    </source>
</evidence>
<reference evidence="12 13" key="1">
    <citation type="submission" date="2017-08" db="EMBL/GenBank/DDBJ databases">
        <title>Infants hospitalized years apart are colonized by the same room-sourced microbial strains.</title>
        <authorList>
            <person name="Brooks B."/>
            <person name="Olm M.R."/>
            <person name="Firek B.A."/>
            <person name="Baker R."/>
            <person name="Thomas B.C."/>
            <person name="Morowitz M.J."/>
            <person name="Banfield J.F."/>
        </authorList>
    </citation>
    <scope>NUCLEOTIDE SEQUENCE [LARGE SCALE GENOMIC DNA]</scope>
    <source>
        <strain evidence="12">S2_006_000_R2_64</strain>
    </source>
</reference>
<keyword evidence="10 11" id="KW-0472">Membrane</keyword>
<dbReference type="NCBIfam" id="TIGR00739">
    <property type="entry name" value="yajC"/>
    <property type="match status" value="1"/>
</dbReference>
<dbReference type="SMART" id="SM01323">
    <property type="entry name" value="YajC"/>
    <property type="match status" value="1"/>
</dbReference>
<evidence type="ECO:0000256" key="8">
    <source>
        <dbReference type="ARBA" id="ARBA00022989"/>
    </source>
</evidence>
<dbReference type="EMBL" id="QFOT01000029">
    <property type="protein sequence ID" value="PZP56341.1"/>
    <property type="molecule type" value="Genomic_DNA"/>
</dbReference>
<accession>A0A2W5FK68</accession>
<dbReference type="InterPro" id="IPR003849">
    <property type="entry name" value="Preprotein_translocase_YajC"/>
</dbReference>
<evidence type="ECO:0000256" key="9">
    <source>
        <dbReference type="ARBA" id="ARBA00023010"/>
    </source>
</evidence>
<sequence>MFIKSAFAASETATEATTAAVPAAAATPGAAFPQTIMFTVVLVILFYFLLIRPQQKRYKEHSDMLGKLGVGDTVVTQGGAIGKIDSMSSEKEVIVDFGNNIKMTVLRSSVMGKYETESKKTDKKTDKK</sequence>
<dbReference type="AlphaFoldDB" id="A0A2W5FK68"/>
<evidence type="ECO:0000256" key="1">
    <source>
        <dbReference type="ARBA" id="ARBA00004162"/>
    </source>
</evidence>
<dbReference type="GO" id="GO:0015031">
    <property type="term" value="P:protein transport"/>
    <property type="evidence" value="ECO:0007669"/>
    <property type="project" value="UniProtKB-KW"/>
</dbReference>
<evidence type="ECO:0000256" key="3">
    <source>
        <dbReference type="ARBA" id="ARBA00014962"/>
    </source>
</evidence>
<dbReference type="GO" id="GO:0005886">
    <property type="term" value="C:plasma membrane"/>
    <property type="evidence" value="ECO:0007669"/>
    <property type="project" value="UniProtKB-SubCell"/>
</dbReference>
<comment type="subcellular location">
    <subcellularLocation>
        <location evidence="1">Cell membrane</location>
        <topology evidence="1">Single-pass membrane protein</topology>
    </subcellularLocation>
</comment>
<keyword evidence="4" id="KW-0813">Transport</keyword>
<proteinExistence type="inferred from homology"/>
<dbReference type="PANTHER" id="PTHR33909">
    <property type="entry name" value="SEC TRANSLOCON ACCESSORY COMPLEX SUBUNIT YAJC"/>
    <property type="match status" value="1"/>
</dbReference>
<dbReference type="Proteomes" id="UP000249739">
    <property type="component" value="Unassembled WGS sequence"/>
</dbReference>